<dbReference type="EMBL" id="OX451737">
    <property type="protein sequence ID" value="CAI8599635.1"/>
    <property type="molecule type" value="Genomic_DNA"/>
</dbReference>
<sequence length="137" mass="15975">MDIQLGQAIPIHSSIEGFDPHNYNHGLNNHGGCYENNKYVENKFNFEESYGHFLKPLSLLVCNGQPNEEDGRGKKMNRNIHTLHNEGENQLVGWPPIKSWRKKELHQQHPNQIRIDHRMQGNENQRGWSKLCTHISE</sequence>
<proteinExistence type="inferred from homology"/>
<comment type="subcellular location">
    <subcellularLocation>
        <location evidence="1">Nucleus</location>
    </subcellularLocation>
</comment>
<keyword evidence="1" id="KW-0805">Transcription regulation</keyword>
<comment type="similarity">
    <text evidence="1">Belongs to the Aux/IAA family.</text>
</comment>
<name>A0AAV0ZM28_VICFA</name>
<gene>
    <name evidence="3" type="ORF">VFH_II184200</name>
</gene>
<dbReference type="Proteomes" id="UP001157006">
    <property type="component" value="Chromosome 2"/>
</dbReference>
<protein>
    <recommendedName>
        <fullName evidence="1">Auxin-induced protein</fullName>
    </recommendedName>
</protein>
<dbReference type="Pfam" id="PF02309">
    <property type="entry name" value="AUX_IAA"/>
    <property type="match status" value="1"/>
</dbReference>
<keyword evidence="1" id="KW-0804">Transcription</keyword>
<dbReference type="AlphaFoldDB" id="A0AAV0ZM28"/>
<keyword evidence="1" id="KW-0678">Repressor</keyword>
<keyword evidence="1" id="KW-0539">Nucleus</keyword>
<feature type="domain" description="AUX/IAA" evidence="2">
    <location>
        <begin position="74"/>
        <end position="116"/>
    </location>
</feature>
<accession>A0AAV0ZM28</accession>
<comment type="subunit">
    <text evidence="1">Homodimers and heterodimers.</text>
</comment>
<dbReference type="GO" id="GO:0005634">
    <property type="term" value="C:nucleus"/>
    <property type="evidence" value="ECO:0007669"/>
    <property type="project" value="UniProtKB-SubCell"/>
</dbReference>
<keyword evidence="1" id="KW-0927">Auxin signaling pathway</keyword>
<reference evidence="3 4" key="1">
    <citation type="submission" date="2023-01" db="EMBL/GenBank/DDBJ databases">
        <authorList>
            <person name="Kreplak J."/>
        </authorList>
    </citation>
    <scope>NUCLEOTIDE SEQUENCE [LARGE SCALE GENOMIC DNA]</scope>
</reference>
<evidence type="ECO:0000313" key="4">
    <source>
        <dbReference type="Proteomes" id="UP001157006"/>
    </source>
</evidence>
<comment type="function">
    <text evidence="1">Aux/IAA proteins are short-lived transcriptional factors that function as repressors of early auxin response genes at low auxin concentrations.</text>
</comment>
<dbReference type="InterPro" id="IPR033389">
    <property type="entry name" value="AUX/IAA_dom"/>
</dbReference>
<organism evidence="3 4">
    <name type="scientific">Vicia faba</name>
    <name type="common">Broad bean</name>
    <name type="synonym">Faba vulgaris</name>
    <dbReference type="NCBI Taxonomy" id="3906"/>
    <lineage>
        <taxon>Eukaryota</taxon>
        <taxon>Viridiplantae</taxon>
        <taxon>Streptophyta</taxon>
        <taxon>Embryophyta</taxon>
        <taxon>Tracheophyta</taxon>
        <taxon>Spermatophyta</taxon>
        <taxon>Magnoliopsida</taxon>
        <taxon>eudicotyledons</taxon>
        <taxon>Gunneridae</taxon>
        <taxon>Pentapetalae</taxon>
        <taxon>rosids</taxon>
        <taxon>fabids</taxon>
        <taxon>Fabales</taxon>
        <taxon>Fabaceae</taxon>
        <taxon>Papilionoideae</taxon>
        <taxon>50 kb inversion clade</taxon>
        <taxon>NPAAA clade</taxon>
        <taxon>Hologalegina</taxon>
        <taxon>IRL clade</taxon>
        <taxon>Fabeae</taxon>
        <taxon>Vicia</taxon>
    </lineage>
</organism>
<keyword evidence="4" id="KW-1185">Reference proteome</keyword>
<evidence type="ECO:0000259" key="2">
    <source>
        <dbReference type="Pfam" id="PF02309"/>
    </source>
</evidence>
<dbReference type="GO" id="GO:0009734">
    <property type="term" value="P:auxin-activated signaling pathway"/>
    <property type="evidence" value="ECO:0007669"/>
    <property type="project" value="UniProtKB-UniRule"/>
</dbReference>
<evidence type="ECO:0000256" key="1">
    <source>
        <dbReference type="RuleBase" id="RU004549"/>
    </source>
</evidence>
<evidence type="ECO:0000313" key="3">
    <source>
        <dbReference type="EMBL" id="CAI8599635.1"/>
    </source>
</evidence>